<organism evidence="1 2">
    <name type="scientific">Pseudooceanicola algae</name>
    <dbReference type="NCBI Taxonomy" id="1537215"/>
    <lineage>
        <taxon>Bacteria</taxon>
        <taxon>Pseudomonadati</taxon>
        <taxon>Pseudomonadota</taxon>
        <taxon>Alphaproteobacteria</taxon>
        <taxon>Rhodobacterales</taxon>
        <taxon>Paracoccaceae</taxon>
        <taxon>Pseudooceanicola</taxon>
    </lineage>
</organism>
<dbReference type="Proteomes" id="UP000283786">
    <property type="component" value="Chromosome"/>
</dbReference>
<gene>
    <name evidence="1" type="ORF">PSAL_018630</name>
</gene>
<keyword evidence="2" id="KW-1185">Reference proteome</keyword>
<dbReference type="AlphaFoldDB" id="A0A418SJP8"/>
<reference evidence="1 2" key="1">
    <citation type="submission" date="2020-08" db="EMBL/GenBank/DDBJ databases">
        <title>Genome sequence of Rhodobacteraceae bacterium Lw-13e.</title>
        <authorList>
            <person name="Poehlein A."/>
            <person name="Wolter L."/>
            <person name="Daniel R."/>
            <person name="Brinkhoff T."/>
        </authorList>
    </citation>
    <scope>NUCLEOTIDE SEQUENCE [LARGE SCALE GENOMIC DNA]</scope>
    <source>
        <strain evidence="1 2">Lw-13e</strain>
    </source>
</reference>
<accession>A0A418SJP8</accession>
<dbReference type="KEGG" id="palw:PSAL_018630"/>
<evidence type="ECO:0000313" key="1">
    <source>
        <dbReference type="EMBL" id="QPM90624.1"/>
    </source>
</evidence>
<proteinExistence type="predicted"/>
<sequence length="64" mass="7148">MFPSPNLFALWKAPFSGDVSQQIEPRLLSDDIAGEPEVEELIHCHVASYETLPAARRAEQDAPR</sequence>
<protein>
    <submittedName>
        <fullName evidence="1">Uncharacterized protein</fullName>
    </submittedName>
</protein>
<evidence type="ECO:0000313" key="2">
    <source>
        <dbReference type="Proteomes" id="UP000283786"/>
    </source>
</evidence>
<name>A0A418SJP8_9RHOB</name>
<dbReference type="EMBL" id="CP060436">
    <property type="protein sequence ID" value="QPM90624.1"/>
    <property type="molecule type" value="Genomic_DNA"/>
</dbReference>